<dbReference type="PANTHER" id="PTHR43792:SF8">
    <property type="entry name" value="[RIBOSOMAL PROTEIN US5]-ALANINE N-ACETYLTRANSFERASE"/>
    <property type="match status" value="1"/>
</dbReference>
<dbReference type="PANTHER" id="PTHR43792">
    <property type="entry name" value="GNAT FAMILY, PUTATIVE (AFU_ORTHOLOGUE AFUA_3G00765)-RELATED-RELATED"/>
    <property type="match status" value="1"/>
</dbReference>
<dbReference type="Proteomes" id="UP000029389">
    <property type="component" value="Unassembled WGS sequence"/>
</dbReference>
<comment type="similarity">
    <text evidence="3">Belongs to the acetyltransferase family. RimJ subfamily.</text>
</comment>
<evidence type="ECO:0000313" key="5">
    <source>
        <dbReference type="EMBL" id="KFN04376.1"/>
    </source>
</evidence>
<evidence type="ECO:0000256" key="1">
    <source>
        <dbReference type="ARBA" id="ARBA00022679"/>
    </source>
</evidence>
<dbReference type="GO" id="GO:0005737">
    <property type="term" value="C:cytoplasm"/>
    <property type="evidence" value="ECO:0007669"/>
    <property type="project" value="TreeGrafter"/>
</dbReference>
<gene>
    <name evidence="5" type="ORF">DJ93_5051</name>
</gene>
<evidence type="ECO:0000313" key="6">
    <source>
        <dbReference type="Proteomes" id="UP000029389"/>
    </source>
</evidence>
<organism evidence="5 6">
    <name type="scientific">Bacillus clarus</name>
    <dbReference type="NCBI Taxonomy" id="2338372"/>
    <lineage>
        <taxon>Bacteria</taxon>
        <taxon>Bacillati</taxon>
        <taxon>Bacillota</taxon>
        <taxon>Bacilli</taxon>
        <taxon>Bacillales</taxon>
        <taxon>Bacillaceae</taxon>
        <taxon>Bacillus</taxon>
        <taxon>Bacillus cereus group</taxon>
    </lineage>
</organism>
<evidence type="ECO:0000256" key="3">
    <source>
        <dbReference type="ARBA" id="ARBA00038502"/>
    </source>
</evidence>
<keyword evidence="1 5" id="KW-0808">Transferase</keyword>
<proteinExistence type="inferred from homology"/>
<protein>
    <submittedName>
        <fullName evidence="5">Acetyltransferase family protein</fullName>
    </submittedName>
</protein>
<dbReference type="PROSITE" id="PS51186">
    <property type="entry name" value="GNAT"/>
    <property type="match status" value="1"/>
</dbReference>
<dbReference type="InterPro" id="IPR051531">
    <property type="entry name" value="N-acetyltransferase"/>
</dbReference>
<evidence type="ECO:0000256" key="2">
    <source>
        <dbReference type="ARBA" id="ARBA00023315"/>
    </source>
</evidence>
<name>A0A090ZJI2_9BACI</name>
<dbReference type="Pfam" id="PF13302">
    <property type="entry name" value="Acetyltransf_3"/>
    <property type="match status" value="1"/>
</dbReference>
<dbReference type="InterPro" id="IPR016181">
    <property type="entry name" value="Acyl_CoA_acyltransferase"/>
</dbReference>
<dbReference type="EMBL" id="JMQC01000008">
    <property type="protein sequence ID" value="KFN04376.1"/>
    <property type="molecule type" value="Genomic_DNA"/>
</dbReference>
<dbReference type="AlphaFoldDB" id="A0A090ZJI2"/>
<dbReference type="InterPro" id="IPR000182">
    <property type="entry name" value="GNAT_dom"/>
</dbReference>
<feature type="domain" description="N-acetyltransferase" evidence="4">
    <location>
        <begin position="6"/>
        <end position="175"/>
    </location>
</feature>
<evidence type="ECO:0000259" key="4">
    <source>
        <dbReference type="PROSITE" id="PS51186"/>
    </source>
</evidence>
<dbReference type="PATRIC" id="fig|1405.8.peg.5205"/>
<dbReference type="Gene3D" id="3.40.630.30">
    <property type="match status" value="1"/>
</dbReference>
<dbReference type="GO" id="GO:0008999">
    <property type="term" value="F:protein-N-terminal-alanine acetyltransferase activity"/>
    <property type="evidence" value="ECO:0007669"/>
    <property type="project" value="TreeGrafter"/>
</dbReference>
<dbReference type="SUPFAM" id="SSF55729">
    <property type="entry name" value="Acyl-CoA N-acyltransferases (Nat)"/>
    <property type="match status" value="1"/>
</dbReference>
<reference evidence="5 6" key="1">
    <citation type="submission" date="2014-04" db="EMBL/GenBank/DDBJ databases">
        <authorList>
            <person name="Bishop-Lilly K.A."/>
            <person name="Broomall S.M."/>
            <person name="Chain P.S."/>
            <person name="Chertkov O."/>
            <person name="Coyne S.R."/>
            <person name="Daligault H.E."/>
            <person name="Davenport K.W."/>
            <person name="Erkkila T."/>
            <person name="Frey K.G."/>
            <person name="Gibbons H.S."/>
            <person name="Gu W."/>
            <person name="Jaissle J."/>
            <person name="Johnson S.L."/>
            <person name="Koroleva G.I."/>
            <person name="Ladner J.T."/>
            <person name="Lo C.-C."/>
            <person name="Minogue T.D."/>
            <person name="Munk C."/>
            <person name="Palacios G.F."/>
            <person name="Redden C.L."/>
            <person name="Rosenzweig C.N."/>
            <person name="Scholz M.B."/>
            <person name="Teshima H."/>
            <person name="Xu Y."/>
        </authorList>
    </citation>
    <scope>NUCLEOTIDE SEQUENCE [LARGE SCALE GENOMIC DNA]</scope>
    <source>
        <strain evidence="5 6">BHP</strain>
    </source>
</reference>
<keyword evidence="2" id="KW-0012">Acyltransferase</keyword>
<comment type="caution">
    <text evidence="5">The sequence shown here is derived from an EMBL/GenBank/DDBJ whole genome shotgun (WGS) entry which is preliminary data.</text>
</comment>
<accession>A0A090ZJI2</accession>
<sequence>MSQIEIFIEKLRKQDAKELFTFECTNKEFFEKTVPSRGSNYYVYAFFQEQLEELLKEQEAGISYFYLIRNSEKQIVGRVNVVDINKEKQIGYLGYRVGEKFIKRGVARAAVKLLLNQIVNYKINEIHAKTTTKNIASQIVLEKNGFTCNPIDTSTIDLNGEKMNFVHYIWKNTNIVL</sequence>